<proteinExistence type="predicted"/>
<evidence type="ECO:0000313" key="3">
    <source>
        <dbReference type="Proteomes" id="UP000661607"/>
    </source>
</evidence>
<dbReference type="Pfam" id="PF21863">
    <property type="entry name" value="HTH_67"/>
    <property type="match status" value="1"/>
</dbReference>
<dbReference type="RefSeq" id="WP_192773940.1">
    <property type="nucleotide sequence ID" value="NZ_BAAASY010000003.1"/>
</dbReference>
<organism evidence="2 3">
    <name type="scientific">Nonomuraea africana</name>
    <dbReference type="NCBI Taxonomy" id="46171"/>
    <lineage>
        <taxon>Bacteria</taxon>
        <taxon>Bacillati</taxon>
        <taxon>Actinomycetota</taxon>
        <taxon>Actinomycetes</taxon>
        <taxon>Streptosporangiales</taxon>
        <taxon>Streptosporangiaceae</taxon>
        <taxon>Nonomuraea</taxon>
    </lineage>
</organism>
<evidence type="ECO:0000256" key="1">
    <source>
        <dbReference type="SAM" id="MobiDB-lite"/>
    </source>
</evidence>
<dbReference type="Proteomes" id="UP000661607">
    <property type="component" value="Unassembled WGS sequence"/>
</dbReference>
<feature type="region of interest" description="Disordered" evidence="1">
    <location>
        <begin position="220"/>
        <end position="240"/>
    </location>
</feature>
<evidence type="ECO:0000313" key="2">
    <source>
        <dbReference type="EMBL" id="MBE1558535.1"/>
    </source>
</evidence>
<reference evidence="2 3" key="1">
    <citation type="submission" date="2020-10" db="EMBL/GenBank/DDBJ databases">
        <title>Sequencing the genomes of 1000 actinobacteria strains.</title>
        <authorList>
            <person name="Klenk H.-P."/>
        </authorList>
    </citation>
    <scope>NUCLEOTIDE SEQUENCE [LARGE SCALE GENOMIC DNA]</scope>
    <source>
        <strain evidence="2 3">DSM 43748</strain>
    </source>
</reference>
<dbReference type="EMBL" id="JADBEF010000001">
    <property type="protein sequence ID" value="MBE1558535.1"/>
    <property type="molecule type" value="Genomic_DNA"/>
</dbReference>
<protein>
    <recommendedName>
        <fullName evidence="4">SalK</fullName>
    </recommendedName>
</protein>
<gene>
    <name evidence="2" type="ORF">H4W81_001314</name>
</gene>
<name>A0ABR9K9F4_9ACTN</name>
<dbReference type="InterPro" id="IPR054058">
    <property type="entry name" value="HTH_67"/>
</dbReference>
<comment type="caution">
    <text evidence="2">The sequence shown here is derived from an EMBL/GenBank/DDBJ whole genome shotgun (WGS) entry which is preliminary data.</text>
</comment>
<feature type="compositionally biased region" description="Gly residues" evidence="1">
    <location>
        <begin position="226"/>
        <end position="237"/>
    </location>
</feature>
<dbReference type="NCBIfam" id="NF047719">
    <property type="entry name" value="SCO6745_fam_HTH"/>
    <property type="match status" value="1"/>
</dbReference>
<evidence type="ECO:0008006" key="4">
    <source>
        <dbReference type="Google" id="ProtNLM"/>
    </source>
</evidence>
<accession>A0ABR9K9F4</accession>
<keyword evidence="3" id="KW-1185">Reference proteome</keyword>
<sequence length="293" mass="30884">MVDPHVARRAWRRLEPVHGMIYFVPEASERYAALGLTGMSGYFASRAAAFGEAGPEVVIATFFNFNPVLVRRALPAAWETTTPAKVLAARLEAADAALRRGGIDRAGALDETLALARRAAEAATEHPHGRPLFAAHTSLPWPGEPLRDLFHAQTLLREFRGDGHVAVLVSEGLSPVEALALHAASGDVPEIFLRATRGWPEEAWTAAATSLRSRGLLADVTEDGPSSGGPTGGGSAGAGLTEAGRRLRAHIEARTDALALPAYAALGEEGCRRLAELAQPFGRAVVSAGLLGR</sequence>